<dbReference type="InterPro" id="IPR036775">
    <property type="entry name" value="DNA_pol_Y-fam_lit_finger_sf"/>
</dbReference>
<dbReference type="GO" id="GO:0005634">
    <property type="term" value="C:nucleus"/>
    <property type="evidence" value="ECO:0007669"/>
    <property type="project" value="UniProtKB-SubCell"/>
</dbReference>
<dbReference type="Gene3D" id="3.30.70.270">
    <property type="match status" value="1"/>
</dbReference>
<dbReference type="Gene3D" id="3.40.50.10190">
    <property type="entry name" value="BRCT domain"/>
    <property type="match status" value="1"/>
</dbReference>
<evidence type="ECO:0000256" key="6">
    <source>
        <dbReference type="ARBA" id="ARBA00022695"/>
    </source>
</evidence>
<dbReference type="InterPro" id="IPR043502">
    <property type="entry name" value="DNA/RNA_pol_sf"/>
</dbReference>
<evidence type="ECO:0000259" key="16">
    <source>
        <dbReference type="PROSITE" id="PS50172"/>
    </source>
</evidence>
<evidence type="ECO:0000256" key="15">
    <source>
        <dbReference type="SAM" id="MobiDB-lite"/>
    </source>
</evidence>
<dbReference type="PROSITE" id="PS50172">
    <property type="entry name" value="BRCT"/>
    <property type="match status" value="1"/>
</dbReference>
<dbReference type="SMART" id="SM00292">
    <property type="entry name" value="BRCT"/>
    <property type="match status" value="1"/>
</dbReference>
<dbReference type="EMBL" id="CAIX01000043">
    <property type="protein sequence ID" value="CCI43087.1"/>
    <property type="molecule type" value="Genomic_DNA"/>
</dbReference>
<dbReference type="EC" id="2.7.7.-" evidence="13"/>
<dbReference type="Pfam" id="PF21999">
    <property type="entry name" value="IMS_HHH_1"/>
    <property type="match status" value="1"/>
</dbReference>
<feature type="binding site" evidence="14">
    <location>
        <position position="369"/>
    </location>
    <ligand>
        <name>Mg(2+)</name>
        <dbReference type="ChEBI" id="CHEBI:18420"/>
        <label>1</label>
    </ligand>
</feature>
<dbReference type="Pfam" id="PF16589">
    <property type="entry name" value="BRCT_2"/>
    <property type="match status" value="1"/>
</dbReference>
<dbReference type="InterPro" id="IPR043128">
    <property type="entry name" value="Rev_trsase/Diguanyl_cyclase"/>
</dbReference>
<evidence type="ECO:0000256" key="13">
    <source>
        <dbReference type="PIRNR" id="PIRNR036573"/>
    </source>
</evidence>
<dbReference type="FunFam" id="3.30.1490.100:FF:000001">
    <property type="entry name" value="DNA repair protein REV1"/>
    <property type="match status" value="1"/>
</dbReference>
<evidence type="ECO:0000256" key="3">
    <source>
        <dbReference type="ARBA" id="ARBA00020399"/>
    </source>
</evidence>
<evidence type="ECO:0000256" key="2">
    <source>
        <dbReference type="ARBA" id="ARBA00010945"/>
    </source>
</evidence>
<dbReference type="GO" id="GO:0003887">
    <property type="term" value="F:DNA-directed DNA polymerase activity"/>
    <property type="evidence" value="ECO:0007669"/>
    <property type="project" value="InterPro"/>
</dbReference>
<dbReference type="Pfam" id="PF11799">
    <property type="entry name" value="IMS_C"/>
    <property type="match status" value="1"/>
</dbReference>
<proteinExistence type="inferred from homology"/>
<dbReference type="GO" id="GO:0006281">
    <property type="term" value="P:DNA repair"/>
    <property type="evidence" value="ECO:0007669"/>
    <property type="project" value="UniProtKB-KW"/>
</dbReference>
<sequence length="990" mass="112057">MYTRMLGSSSSASAKRCRAVGEHHEGDFDVYMSHKIQKLRHENDILRGSVLCSQLFTQIVIFVNGYTLPSKEELRRLIIQHGGDFEHYQTSLVTHIIATHIPLAKLRQYKKMRNPPPIVTPEWIVQCVAQSKILGIKSFLYPGIHDFTQATLPASFKLSESSLPIASSEKEVSVELAQRSSEELKCEYSLDRKIEKTPREDAVVNKKTNSSKDGPEFLKSFFAKSRLHHIGTWRTRFQQRAHEFAALYKKSPMHRASPQSEERVILHIDMDCFFVAIAIKCHHLHKELESKPVAVAHSSSAGTSEISSCNYLARSFGLHAGMFMNTARELCPDLVVLPYSFEAIEKASVDIYTIFFQHTPFVQAMSCDEAFLEFGTEIDGTEKAVEIRDAIFQQTQCTASVGISYNLLLAKLATGKAKPNGVYHIADREHADDFLLALNVKDLPGVGKRAAERLDSFGIDTVRQVRELTKTELADNMGGVKLGESLYQFAWGIDHRLVSMEATLMRKSVSAVVNFGIRFENWQDSVDFLTELAKEVQRRLQELSMLTRSITLQVKKRKKGESIEPLKYMGCGKCDDYSKTQILAEATDDDDAIARVAIHLLHQFRFPDSDLRGIGLLATKLVQKQPKERMGLDPEVAIKQDTLRKWIFSAHSEHGSPALSSTSSKQRVQSAGTTQESLSITTTEKQWRRPSASQIDKSVLHELPTYIQTEIMTAFPKTIQIAPKQKRKRPQQVKKPSKRSIRNVPTRKRANPFFRPAEISDGSIESHSIDSVALNDVFFSQVDTQVYKELPLAIRNEVSRYTKPSKSTNSHEKLAKEFMSEFDGMIHSTSGSLSEPNVSFVPSISKLVLEALNRIQSPAMQWDSIWVQNQGINDIFDAVYARILFEVEKRALDKVLDMLRFTRRNCSKVVELLEKNLGTNFEPFRESPARDHTEFDDKRIGIICKGFNQILARINEEVQARYRGNLASHLIAPLEIYIQRHDGGRAPVIK</sequence>
<evidence type="ECO:0000256" key="5">
    <source>
        <dbReference type="ARBA" id="ARBA00022679"/>
    </source>
</evidence>
<keyword evidence="5 13" id="KW-0808">Transferase</keyword>
<evidence type="ECO:0000256" key="7">
    <source>
        <dbReference type="ARBA" id="ARBA00022723"/>
    </source>
</evidence>
<keyword evidence="4 13" id="KW-0237">DNA synthesis</keyword>
<reference evidence="18 19" key="1">
    <citation type="submission" date="2012-05" db="EMBL/GenBank/DDBJ databases">
        <title>Recombination and specialization in a pathogen metapopulation.</title>
        <authorList>
            <person name="Gardiner A."/>
            <person name="Kemen E."/>
            <person name="Schultz-Larsen T."/>
            <person name="MacLean D."/>
            <person name="Van Oosterhout C."/>
            <person name="Jones J.D.G."/>
        </authorList>
    </citation>
    <scope>NUCLEOTIDE SEQUENCE [LARGE SCALE GENOMIC DNA]</scope>
    <source>
        <strain evidence="18 19">Ac Nc2</strain>
    </source>
</reference>
<evidence type="ECO:0000256" key="8">
    <source>
        <dbReference type="ARBA" id="ARBA00022763"/>
    </source>
</evidence>
<evidence type="ECO:0000256" key="4">
    <source>
        <dbReference type="ARBA" id="ARBA00022634"/>
    </source>
</evidence>
<dbReference type="AlphaFoldDB" id="A0A024G9S7"/>
<name>A0A024G9S7_9STRA</name>
<evidence type="ECO:0000256" key="11">
    <source>
        <dbReference type="ARBA" id="ARBA00023204"/>
    </source>
</evidence>
<keyword evidence="7 14" id="KW-0479">Metal-binding</keyword>
<dbReference type="Gene3D" id="3.40.1170.60">
    <property type="match status" value="1"/>
</dbReference>
<dbReference type="GO" id="GO:0070987">
    <property type="term" value="P:error-free translesion synthesis"/>
    <property type="evidence" value="ECO:0007669"/>
    <property type="project" value="TreeGrafter"/>
</dbReference>
<evidence type="ECO:0000256" key="9">
    <source>
        <dbReference type="ARBA" id="ARBA00022842"/>
    </source>
</evidence>
<dbReference type="Gene3D" id="1.10.150.20">
    <property type="entry name" value="5' to 3' exonuclease, C-terminal subdomain"/>
    <property type="match status" value="1"/>
</dbReference>
<dbReference type="FunFam" id="3.40.50.10190:FF:000011">
    <property type="entry name" value="DNA repair protein REV1"/>
    <property type="match status" value="1"/>
</dbReference>
<dbReference type="SUPFAM" id="SSF52113">
    <property type="entry name" value="BRCT domain"/>
    <property type="match status" value="1"/>
</dbReference>
<dbReference type="PANTHER" id="PTHR45990">
    <property type="entry name" value="DNA REPAIR PROTEIN REV1"/>
    <property type="match status" value="1"/>
</dbReference>
<dbReference type="Proteomes" id="UP000053237">
    <property type="component" value="Unassembled WGS sequence"/>
</dbReference>
<organism evidence="18 19">
    <name type="scientific">Albugo candida</name>
    <dbReference type="NCBI Taxonomy" id="65357"/>
    <lineage>
        <taxon>Eukaryota</taxon>
        <taxon>Sar</taxon>
        <taxon>Stramenopiles</taxon>
        <taxon>Oomycota</taxon>
        <taxon>Peronosporomycetes</taxon>
        <taxon>Albuginales</taxon>
        <taxon>Albuginaceae</taxon>
        <taxon>Albugo</taxon>
    </lineage>
</organism>
<keyword evidence="8 13" id="KW-0227">DNA damage</keyword>
<gene>
    <name evidence="18" type="ORF">BN9_038710</name>
</gene>
<dbReference type="SUPFAM" id="SSF56672">
    <property type="entry name" value="DNA/RNA polymerases"/>
    <property type="match status" value="1"/>
</dbReference>
<dbReference type="STRING" id="65357.A0A024G9S7"/>
<dbReference type="PANTHER" id="PTHR45990:SF1">
    <property type="entry name" value="DNA REPAIR PROTEIN REV1"/>
    <property type="match status" value="1"/>
</dbReference>
<dbReference type="InterPro" id="IPR036420">
    <property type="entry name" value="BRCT_dom_sf"/>
</dbReference>
<evidence type="ECO:0000256" key="12">
    <source>
        <dbReference type="ARBA" id="ARBA00023242"/>
    </source>
</evidence>
<evidence type="ECO:0000256" key="1">
    <source>
        <dbReference type="ARBA" id="ARBA00004123"/>
    </source>
</evidence>
<evidence type="ECO:0000313" key="18">
    <source>
        <dbReference type="EMBL" id="CCI43087.1"/>
    </source>
</evidence>
<evidence type="ECO:0000256" key="14">
    <source>
        <dbReference type="PIRSR" id="PIRSR036573-2"/>
    </source>
</evidence>
<dbReference type="InParanoid" id="A0A024G9S7"/>
<feature type="binding site" evidence="14">
    <location>
        <position position="368"/>
    </location>
    <ligand>
        <name>Mg(2+)</name>
        <dbReference type="ChEBI" id="CHEBI:18420"/>
        <label>1</label>
    </ligand>
</feature>
<feature type="region of interest" description="Disordered" evidence="15">
    <location>
        <begin position="722"/>
        <end position="741"/>
    </location>
</feature>
<dbReference type="PROSITE" id="PS50173">
    <property type="entry name" value="UMUC"/>
    <property type="match status" value="1"/>
</dbReference>
<keyword evidence="12 13" id="KW-0539">Nucleus</keyword>
<accession>A0A024G9S7</accession>
<evidence type="ECO:0000256" key="10">
    <source>
        <dbReference type="ARBA" id="ARBA00023125"/>
    </source>
</evidence>
<feature type="domain" description="UmuC" evidence="17">
    <location>
        <begin position="265"/>
        <end position="447"/>
    </location>
</feature>
<feature type="compositionally biased region" description="Basic residues" evidence="15">
    <location>
        <begin position="724"/>
        <end position="741"/>
    </location>
</feature>
<dbReference type="InterPro" id="IPR053848">
    <property type="entry name" value="IMS_HHH_1"/>
</dbReference>
<dbReference type="Pfam" id="PF00817">
    <property type="entry name" value="IMS"/>
    <property type="match status" value="1"/>
</dbReference>
<comment type="caution">
    <text evidence="18">The sequence shown here is derived from an EMBL/GenBank/DDBJ whole genome shotgun (WGS) entry which is preliminary data.</text>
</comment>
<keyword evidence="10 13" id="KW-0238">DNA-binding</keyword>
<dbReference type="InterPro" id="IPR001357">
    <property type="entry name" value="BRCT_dom"/>
</dbReference>
<dbReference type="GO" id="GO:0042276">
    <property type="term" value="P:error-prone translesion synthesis"/>
    <property type="evidence" value="ECO:0007669"/>
    <property type="project" value="InterPro"/>
</dbReference>
<comment type="similarity">
    <text evidence="2 13">Belongs to the DNA polymerase type-Y family.</text>
</comment>
<feature type="region of interest" description="Disordered" evidence="15">
    <location>
        <begin position="654"/>
        <end position="693"/>
    </location>
</feature>
<keyword evidence="6 13" id="KW-0548">Nucleotidyltransferase</keyword>
<feature type="domain" description="BRCT" evidence="16">
    <location>
        <begin position="51"/>
        <end position="141"/>
    </location>
</feature>
<evidence type="ECO:0000259" key="17">
    <source>
        <dbReference type="PROSITE" id="PS50173"/>
    </source>
</evidence>
<keyword evidence="19" id="KW-1185">Reference proteome</keyword>
<evidence type="ECO:0000313" key="19">
    <source>
        <dbReference type="Proteomes" id="UP000053237"/>
    </source>
</evidence>
<dbReference type="Gene3D" id="3.30.1490.100">
    <property type="entry name" value="DNA polymerase, Y-family, little finger domain"/>
    <property type="match status" value="1"/>
</dbReference>
<comment type="cofactor">
    <cofactor evidence="14">
        <name>Mg(2+)</name>
        <dbReference type="ChEBI" id="CHEBI:18420"/>
    </cofactor>
    <text evidence="14">Binds 2 magnesium ions.</text>
</comment>
<protein>
    <recommendedName>
        <fullName evidence="3 13">DNA repair protein REV1</fullName>
        <ecNumber evidence="13">2.7.7.-</ecNumber>
    </recommendedName>
</protein>
<dbReference type="GO" id="GO:0003684">
    <property type="term" value="F:damaged DNA binding"/>
    <property type="evidence" value="ECO:0007669"/>
    <property type="project" value="UniProtKB-UniRule"/>
</dbReference>
<dbReference type="GO" id="GO:0017125">
    <property type="term" value="F:deoxycytidyl transferase activity"/>
    <property type="evidence" value="ECO:0007669"/>
    <property type="project" value="TreeGrafter"/>
</dbReference>
<dbReference type="CDD" id="cd17719">
    <property type="entry name" value="BRCT_Rev1"/>
    <property type="match status" value="1"/>
</dbReference>
<comment type="subcellular location">
    <subcellularLocation>
        <location evidence="1 13">Nucleus</location>
    </subcellularLocation>
</comment>
<dbReference type="OrthoDB" id="427711at2759"/>
<dbReference type="InterPro" id="IPR017961">
    <property type="entry name" value="DNA_pol_Y-fam_little_finger"/>
</dbReference>
<dbReference type="PIRSF" id="PIRSF036573">
    <property type="entry name" value="REV1"/>
    <property type="match status" value="1"/>
</dbReference>
<dbReference type="SUPFAM" id="SSF100879">
    <property type="entry name" value="Lesion bypass DNA polymerase (Y-family), little finger domain"/>
    <property type="match status" value="1"/>
</dbReference>
<keyword evidence="11 13" id="KW-0234">DNA repair</keyword>
<keyword evidence="9 14" id="KW-0460">Magnesium</keyword>
<feature type="binding site" evidence="14">
    <location>
        <position position="269"/>
    </location>
    <ligand>
        <name>Mg(2+)</name>
        <dbReference type="ChEBI" id="CHEBI:18420"/>
        <label>1</label>
    </ligand>
</feature>
<dbReference type="GO" id="GO:0046872">
    <property type="term" value="F:metal ion binding"/>
    <property type="evidence" value="ECO:0007669"/>
    <property type="project" value="UniProtKB-KW"/>
</dbReference>
<dbReference type="InterPro" id="IPR012112">
    <property type="entry name" value="REV1"/>
</dbReference>
<feature type="compositionally biased region" description="Polar residues" evidence="15">
    <location>
        <begin position="658"/>
        <end position="684"/>
    </location>
</feature>
<dbReference type="InterPro" id="IPR001126">
    <property type="entry name" value="UmuC"/>
</dbReference>
<dbReference type="Gene3D" id="6.10.250.1490">
    <property type="match status" value="1"/>
</dbReference>
<comment type="function">
    <text evidence="13">Deoxycytidyl transferase involved in DNA repair. Transfers a dCMP residue from dCTP to the 3'-end of a DNA primer in a template-dependent reaction. May assist in the first step in the bypass of abasic lesions by the insertion of a nucleotide opposite the lesion. Required for normal induction of mutations by physical and chemical agents.</text>
</comment>